<dbReference type="GO" id="GO:0008233">
    <property type="term" value="F:peptidase activity"/>
    <property type="evidence" value="ECO:0007669"/>
    <property type="project" value="UniProtKB-KW"/>
</dbReference>
<keyword evidence="4" id="KW-0378">Hydrolase</keyword>
<evidence type="ECO:0000256" key="1">
    <source>
        <dbReference type="SAM" id="Phobius"/>
    </source>
</evidence>
<keyword evidence="1" id="KW-1133">Transmembrane helix</keyword>
<dbReference type="Pfam" id="PF07290">
    <property type="entry name" value="YqiJ_OB"/>
    <property type="match status" value="1"/>
</dbReference>
<dbReference type="InterPro" id="IPR010840">
    <property type="entry name" value="YqiJ_OB"/>
</dbReference>
<keyword evidence="1" id="KW-0472">Membrane</keyword>
<reference evidence="4 5" key="1">
    <citation type="submission" date="2014-08" db="EMBL/GenBank/DDBJ databases">
        <authorList>
            <person name="Chen Y.-H."/>
        </authorList>
    </citation>
    <scope>NUCLEOTIDE SEQUENCE [LARGE SCALE GENOMIC DNA]</scope>
</reference>
<feature type="transmembrane region" description="Helical" evidence="1">
    <location>
        <begin position="57"/>
        <end position="83"/>
    </location>
</feature>
<dbReference type="AlphaFoldDB" id="A0A0T7GV98"/>
<dbReference type="InterPro" id="IPR048376">
    <property type="entry name" value="YqiJ_N"/>
</dbReference>
<dbReference type="EMBL" id="CCRK01000009">
    <property type="protein sequence ID" value="CDZ51211.1"/>
    <property type="molecule type" value="Genomic_DNA"/>
</dbReference>
<name>A0A0T7GV98_NEOGA</name>
<dbReference type="Proteomes" id="UP000039660">
    <property type="component" value="Unassembled WGS sequence"/>
</dbReference>
<accession>A0A0T7GV98</accession>
<dbReference type="Pfam" id="PF21001">
    <property type="entry name" value="YqiJ_N"/>
    <property type="match status" value="1"/>
</dbReference>
<gene>
    <name evidence="4" type="ORF">NGAL_HAMBI1189_38540</name>
</gene>
<proteinExistence type="predicted"/>
<feature type="domain" description="Inner membrane protein YqiJ N-terminal" evidence="3">
    <location>
        <begin position="10"/>
        <end position="112"/>
    </location>
</feature>
<evidence type="ECO:0000259" key="3">
    <source>
        <dbReference type="Pfam" id="PF21001"/>
    </source>
</evidence>
<evidence type="ECO:0000313" key="5">
    <source>
        <dbReference type="Proteomes" id="UP000039660"/>
    </source>
</evidence>
<dbReference type="RefSeq" id="WP_046636762.1">
    <property type="nucleotide sequence ID" value="NZ_CCRK01000009.1"/>
</dbReference>
<dbReference type="GO" id="GO:0006508">
    <property type="term" value="P:proteolysis"/>
    <property type="evidence" value="ECO:0007669"/>
    <property type="project" value="UniProtKB-KW"/>
</dbReference>
<evidence type="ECO:0000313" key="4">
    <source>
        <dbReference type="EMBL" id="CDZ51211.1"/>
    </source>
</evidence>
<keyword evidence="1" id="KW-0812">Transmembrane</keyword>
<protein>
    <submittedName>
        <fullName evidence="4">Membrane protein implicated in regulation of membrane protease activity</fullName>
    </submittedName>
</protein>
<sequence>MQLFLAPESLPFAIAAAMLAILTGLEMICLLIGFSLGEVVDKAWPGDHGGLSGLMSWLNIGGVPVLILLMLFLGLFAINGFVLQSVAQFIWSPLPGLVAAVPAFGVALPEVRFFSRIVARIVPRDETYAVDLSDFIGRSGDVTVGPLDQGLPGRVRLKDRHGNWHALRARAARTEAPIPIGSKVLIVDHALDIFIAIRAPSDTLTPPNPSFTEHP</sequence>
<feature type="transmembrane region" description="Helical" evidence="1">
    <location>
        <begin position="12"/>
        <end position="36"/>
    </location>
</feature>
<keyword evidence="4" id="KW-0645">Protease</keyword>
<organism evidence="4 5">
    <name type="scientific">Neorhizobium galegae bv. officinalis</name>
    <dbReference type="NCBI Taxonomy" id="323656"/>
    <lineage>
        <taxon>Bacteria</taxon>
        <taxon>Pseudomonadati</taxon>
        <taxon>Pseudomonadota</taxon>
        <taxon>Alphaproteobacteria</taxon>
        <taxon>Hyphomicrobiales</taxon>
        <taxon>Rhizobiaceae</taxon>
        <taxon>Rhizobium/Agrobacterium group</taxon>
        <taxon>Neorhizobium</taxon>
    </lineage>
</organism>
<feature type="domain" description="Inner membrane protein YqiJ OB-fold" evidence="2">
    <location>
        <begin position="135"/>
        <end position="197"/>
    </location>
</feature>
<evidence type="ECO:0000259" key="2">
    <source>
        <dbReference type="Pfam" id="PF07290"/>
    </source>
</evidence>
<feature type="transmembrane region" description="Helical" evidence="1">
    <location>
        <begin position="89"/>
        <end position="108"/>
    </location>
</feature>